<comment type="similarity">
    <text evidence="7">Belongs to the binding-protein-dependent transport system permease family.</text>
</comment>
<protein>
    <submittedName>
        <fullName evidence="9">ABC transporter permease</fullName>
    </submittedName>
</protein>
<dbReference type="EMBL" id="JBBMFM010000203">
    <property type="protein sequence ID" value="MEQ2428649.1"/>
    <property type="molecule type" value="Genomic_DNA"/>
</dbReference>
<evidence type="ECO:0000256" key="4">
    <source>
        <dbReference type="ARBA" id="ARBA00022692"/>
    </source>
</evidence>
<reference evidence="9 10" key="1">
    <citation type="submission" date="2024-03" db="EMBL/GenBank/DDBJ databases">
        <title>Human intestinal bacterial collection.</title>
        <authorList>
            <person name="Pauvert C."/>
            <person name="Hitch T.C.A."/>
            <person name="Clavel T."/>
        </authorList>
    </citation>
    <scope>NUCLEOTIDE SEQUENCE [LARGE SCALE GENOMIC DNA]</scope>
    <source>
        <strain evidence="9 10">CLA-SR-H021</strain>
    </source>
</reference>
<evidence type="ECO:0000259" key="8">
    <source>
        <dbReference type="PROSITE" id="PS50928"/>
    </source>
</evidence>
<keyword evidence="3" id="KW-1003">Cell membrane</keyword>
<dbReference type="PANTHER" id="PTHR43386">
    <property type="entry name" value="OLIGOPEPTIDE TRANSPORT SYSTEM PERMEASE PROTEIN APPC"/>
    <property type="match status" value="1"/>
</dbReference>
<feature type="domain" description="ABC transmembrane type-1" evidence="8">
    <location>
        <begin position="82"/>
        <end position="271"/>
    </location>
</feature>
<evidence type="ECO:0000313" key="9">
    <source>
        <dbReference type="EMBL" id="MEQ2428649.1"/>
    </source>
</evidence>
<evidence type="ECO:0000256" key="5">
    <source>
        <dbReference type="ARBA" id="ARBA00022989"/>
    </source>
</evidence>
<feature type="transmembrane region" description="Helical" evidence="7">
    <location>
        <begin position="130"/>
        <end position="158"/>
    </location>
</feature>
<evidence type="ECO:0000256" key="6">
    <source>
        <dbReference type="ARBA" id="ARBA00023136"/>
    </source>
</evidence>
<dbReference type="InterPro" id="IPR000515">
    <property type="entry name" value="MetI-like"/>
</dbReference>
<name>A0ABV1DE56_9FIRM</name>
<evidence type="ECO:0000256" key="7">
    <source>
        <dbReference type="RuleBase" id="RU363032"/>
    </source>
</evidence>
<keyword evidence="5 7" id="KW-1133">Transmembrane helix</keyword>
<evidence type="ECO:0000313" key="10">
    <source>
        <dbReference type="Proteomes" id="UP001454086"/>
    </source>
</evidence>
<feature type="transmembrane region" description="Helical" evidence="7">
    <location>
        <begin position="88"/>
        <end position="109"/>
    </location>
</feature>
<feature type="transmembrane region" description="Helical" evidence="7">
    <location>
        <begin position="246"/>
        <end position="270"/>
    </location>
</feature>
<comment type="caution">
    <text evidence="9">The sequence shown here is derived from an EMBL/GenBank/DDBJ whole genome shotgun (WGS) entry which is preliminary data.</text>
</comment>
<keyword evidence="2 7" id="KW-0813">Transport</keyword>
<feature type="transmembrane region" description="Helical" evidence="7">
    <location>
        <begin position="203"/>
        <end position="226"/>
    </location>
</feature>
<keyword evidence="6 7" id="KW-0472">Membrane</keyword>
<dbReference type="InterPro" id="IPR035906">
    <property type="entry name" value="MetI-like_sf"/>
</dbReference>
<dbReference type="Pfam" id="PF00528">
    <property type="entry name" value="BPD_transp_1"/>
    <property type="match status" value="1"/>
</dbReference>
<accession>A0ABV1DE56</accession>
<sequence length="284" mass="31177">MQKKILLRRFLRSKQFMFGLALVLILIFVAVFADQLAPLDPNEYHTADRLLPPQWFSHGTHGYILGTDSMGRDILSRMIVGAKSSMKVAVLGTLLSLVAGVVLGIIAGYKGGFLDVIIMRCTEVSMCVPTMTLGVVVMAIFGTSIFNLLLVMIISFWMSFARVCRNEVVSIRDREFIQASRALGATNFHIMFTQILPNVTTSLLIVCSNCFGSVILVESCLSYLYLGVQLPTASWGNMIAAGKDFLAIAPWTVIVPGVALMIAVMGFNFLGDGLRDVLDPRQTR</sequence>
<dbReference type="Proteomes" id="UP001454086">
    <property type="component" value="Unassembled WGS sequence"/>
</dbReference>
<dbReference type="InterPro" id="IPR025966">
    <property type="entry name" value="OppC_N"/>
</dbReference>
<keyword evidence="10" id="KW-1185">Reference proteome</keyword>
<dbReference type="InterPro" id="IPR050366">
    <property type="entry name" value="BP-dependent_transpt_permease"/>
</dbReference>
<dbReference type="RefSeq" id="WP_008717175.1">
    <property type="nucleotide sequence ID" value="NZ_JBBMFM010000203.1"/>
</dbReference>
<evidence type="ECO:0000256" key="1">
    <source>
        <dbReference type="ARBA" id="ARBA00004651"/>
    </source>
</evidence>
<organism evidence="9 10">
    <name type="scientific">Enterocloster hominis</name>
    <name type="common">ex Hitch et al. 2024</name>
    <dbReference type="NCBI Taxonomy" id="1917870"/>
    <lineage>
        <taxon>Bacteria</taxon>
        <taxon>Bacillati</taxon>
        <taxon>Bacillota</taxon>
        <taxon>Clostridia</taxon>
        <taxon>Lachnospirales</taxon>
        <taxon>Lachnospiraceae</taxon>
        <taxon>Enterocloster</taxon>
    </lineage>
</organism>
<keyword evidence="4 7" id="KW-0812">Transmembrane</keyword>
<comment type="subcellular location">
    <subcellularLocation>
        <location evidence="1 7">Cell membrane</location>
        <topology evidence="1 7">Multi-pass membrane protein</topology>
    </subcellularLocation>
</comment>
<dbReference type="Gene3D" id="1.10.3720.10">
    <property type="entry name" value="MetI-like"/>
    <property type="match status" value="1"/>
</dbReference>
<evidence type="ECO:0000256" key="2">
    <source>
        <dbReference type="ARBA" id="ARBA00022448"/>
    </source>
</evidence>
<proteinExistence type="inferred from homology"/>
<dbReference type="CDD" id="cd06261">
    <property type="entry name" value="TM_PBP2"/>
    <property type="match status" value="1"/>
</dbReference>
<evidence type="ECO:0000256" key="3">
    <source>
        <dbReference type="ARBA" id="ARBA00022475"/>
    </source>
</evidence>
<dbReference type="PANTHER" id="PTHR43386:SF1">
    <property type="entry name" value="D,D-DIPEPTIDE TRANSPORT SYSTEM PERMEASE PROTEIN DDPC-RELATED"/>
    <property type="match status" value="1"/>
</dbReference>
<gene>
    <name evidence="9" type="ORF">WMQ36_27190</name>
</gene>
<dbReference type="SUPFAM" id="SSF161098">
    <property type="entry name" value="MetI-like"/>
    <property type="match status" value="1"/>
</dbReference>
<dbReference type="Pfam" id="PF12911">
    <property type="entry name" value="OppC_N"/>
    <property type="match status" value="1"/>
</dbReference>
<dbReference type="PROSITE" id="PS50928">
    <property type="entry name" value="ABC_TM1"/>
    <property type="match status" value="1"/>
</dbReference>